<dbReference type="InterPro" id="IPR027421">
    <property type="entry name" value="DNA_pol_lamdba_lyase_dom_sf"/>
</dbReference>
<feature type="domain" description="Helix-hairpin-helix DNA-binding motif class 1" evidence="9">
    <location>
        <begin position="93"/>
        <end position="112"/>
    </location>
</feature>
<dbReference type="AlphaFoldDB" id="A0ABD4TMM5"/>
<dbReference type="RefSeq" id="WP_255332820.1">
    <property type="nucleotide sequence ID" value="NZ_VOTZ01000015.1"/>
</dbReference>
<dbReference type="InterPro" id="IPR002054">
    <property type="entry name" value="DNA-dir_DNA_pol_X"/>
</dbReference>
<dbReference type="CDD" id="cd00141">
    <property type="entry name" value="NT_POLXc"/>
    <property type="match status" value="1"/>
</dbReference>
<sequence length="563" mass="61262">MGSGVNAEVAGVLLRIADLLLVLGENPFKIRAYQRAAEAVRRSPYVVAGMSRSELMELDGIGKGTSEAILAIAETGTCSELESLMEKVPADLPELLELDGVGPKTVQKLWSHLNITSLAELEAAARGRRIRGLRGFGEKKEEEILRAVRIYKNRSGRMLISEAEEIAGEVAATLVPGTFSYAGSLRRGRSTVGDIDIVTTEPAQSVNPRIREIATEMIDEGMKKTSFFYRGKRIDIRFADNNEFGATLLYLTGSKEFNIKLRERAISRGMQLNEYGLLNKQNGEITRCATEDEVFSLLGLHFIPPELREDRGEVAAAEAGTLPQLVELSDIKGDLHAHTTGSDGSLSVDELAATADALGYDYILCSDHSASLGVARGLTPEGLFEQAHEIEIANRNHECQTIAGIEVDIMTDGSLGLPDSVLADLDLVIASVHSSLHQEGDQITRRVITAIENEHVDIIGHPTGRLIGRREPSAIDIPRILEAAREAGVAVELNASPYRLDLDDIYLKTAKELGVKIAIGTDSHGPGDFAAMRYGVTTARRGWCGARDILNTYSLSKLLDFFR</sequence>
<dbReference type="InterPro" id="IPR043519">
    <property type="entry name" value="NT_sf"/>
</dbReference>
<dbReference type="Gene3D" id="1.10.150.20">
    <property type="entry name" value="5' to 3' exonuclease, C-terminal subdomain"/>
    <property type="match status" value="1"/>
</dbReference>
<dbReference type="NCBIfam" id="NF006375">
    <property type="entry name" value="PRK08609.1"/>
    <property type="match status" value="1"/>
</dbReference>
<dbReference type="Pfam" id="PF14791">
    <property type="entry name" value="DNA_pol_B_thumb"/>
    <property type="match status" value="1"/>
</dbReference>
<dbReference type="EMBL" id="VOTZ01000015">
    <property type="protein sequence ID" value="MCQ1538867.1"/>
    <property type="molecule type" value="Genomic_DNA"/>
</dbReference>
<evidence type="ECO:0000313" key="12">
    <source>
        <dbReference type="EMBL" id="MCQ1538867.1"/>
    </source>
</evidence>
<evidence type="ECO:0000256" key="3">
    <source>
        <dbReference type="ARBA" id="ARBA00022634"/>
    </source>
</evidence>
<evidence type="ECO:0000259" key="11">
    <source>
        <dbReference type="SMART" id="SM00483"/>
    </source>
</evidence>
<keyword evidence="3" id="KW-0237">DNA synthesis</keyword>
<dbReference type="SMART" id="SM00483">
    <property type="entry name" value="POLXc"/>
    <property type="match status" value="1"/>
</dbReference>
<protein>
    <recommendedName>
        <fullName evidence="2">DNA-directed DNA polymerase</fullName>
        <ecNumber evidence="2">2.7.7.7</ecNumber>
    </recommendedName>
</protein>
<keyword evidence="6" id="KW-0235">DNA replication</keyword>
<proteinExistence type="predicted"/>
<dbReference type="InterPro" id="IPR029398">
    <property type="entry name" value="PolB_thumb"/>
</dbReference>
<dbReference type="InterPro" id="IPR016195">
    <property type="entry name" value="Pol/histidinol_Pase-like"/>
</dbReference>
<dbReference type="GO" id="GO:0003887">
    <property type="term" value="F:DNA-directed DNA polymerase activity"/>
    <property type="evidence" value="ECO:0007669"/>
    <property type="project" value="UniProtKB-KW"/>
</dbReference>
<dbReference type="Gene3D" id="3.30.210.10">
    <property type="entry name" value="DNA polymerase, thumb domain"/>
    <property type="match status" value="1"/>
</dbReference>
<evidence type="ECO:0000256" key="4">
    <source>
        <dbReference type="ARBA" id="ARBA00022679"/>
    </source>
</evidence>
<dbReference type="SUPFAM" id="SSF47802">
    <property type="entry name" value="DNA polymerase beta, N-terminal domain-like"/>
    <property type="match status" value="1"/>
</dbReference>
<evidence type="ECO:0000259" key="9">
    <source>
        <dbReference type="SMART" id="SM00278"/>
    </source>
</evidence>
<feature type="domain" description="Helix-hairpin-helix DNA-binding motif class 1" evidence="9">
    <location>
        <begin position="128"/>
        <end position="147"/>
    </location>
</feature>
<dbReference type="InterPro" id="IPR050243">
    <property type="entry name" value="PHP_phosphatase"/>
</dbReference>
<dbReference type="InterPro" id="IPR003141">
    <property type="entry name" value="Pol/His_phosphatase_N"/>
</dbReference>
<dbReference type="SUPFAM" id="SSF89550">
    <property type="entry name" value="PHP domain-like"/>
    <property type="match status" value="1"/>
</dbReference>
<evidence type="ECO:0000256" key="8">
    <source>
        <dbReference type="ARBA" id="ARBA00049244"/>
    </source>
</evidence>
<dbReference type="InterPro" id="IPR047967">
    <property type="entry name" value="PolX_PHP"/>
</dbReference>
<evidence type="ECO:0000256" key="6">
    <source>
        <dbReference type="ARBA" id="ARBA00022705"/>
    </source>
</evidence>
<evidence type="ECO:0000256" key="5">
    <source>
        <dbReference type="ARBA" id="ARBA00022695"/>
    </source>
</evidence>
<keyword evidence="7" id="KW-0239">DNA-directed DNA polymerase</keyword>
<keyword evidence="13" id="KW-1185">Reference proteome</keyword>
<dbReference type="Pfam" id="PF02811">
    <property type="entry name" value="PHP"/>
    <property type="match status" value="1"/>
</dbReference>
<evidence type="ECO:0000256" key="1">
    <source>
        <dbReference type="ARBA" id="ARBA00001946"/>
    </source>
</evidence>
<gene>
    <name evidence="12" type="primary">polX</name>
    <name evidence="12" type="ORF">FTO68_07715</name>
</gene>
<dbReference type="InterPro" id="IPR004013">
    <property type="entry name" value="PHP_dom"/>
</dbReference>
<dbReference type="Pfam" id="PF14716">
    <property type="entry name" value="HHH_8"/>
    <property type="match status" value="1"/>
</dbReference>
<dbReference type="PANTHER" id="PTHR36928">
    <property type="entry name" value="PHOSPHATASE YCDX-RELATED"/>
    <property type="match status" value="1"/>
</dbReference>
<feature type="domain" description="Helix-hairpin-helix DNA-binding motif class 1" evidence="9">
    <location>
        <begin position="53"/>
        <end position="72"/>
    </location>
</feature>
<dbReference type="EC" id="2.7.7.7" evidence="2"/>
<dbReference type="InterPro" id="IPR010996">
    <property type="entry name" value="HHH_MUS81"/>
</dbReference>
<evidence type="ECO:0000313" key="13">
    <source>
        <dbReference type="Proteomes" id="UP001524383"/>
    </source>
</evidence>
<reference evidence="12 13" key="1">
    <citation type="submission" date="2019-08" db="EMBL/GenBank/DDBJ databases">
        <authorList>
            <person name="Chen S.-C."/>
            <person name="Lai M.-C."/>
            <person name="You Y.-T."/>
        </authorList>
    </citation>
    <scope>NUCLEOTIDE SEQUENCE [LARGE SCALE GENOMIC DNA]</scope>
    <source>
        <strain evidence="12 13">P2F9704a</strain>
    </source>
</reference>
<organism evidence="12 13">
    <name type="scientific">Methanocalculus taiwanensis</name>
    <dbReference type="NCBI Taxonomy" id="106207"/>
    <lineage>
        <taxon>Archaea</taxon>
        <taxon>Methanobacteriati</taxon>
        <taxon>Methanobacteriota</taxon>
        <taxon>Stenosarchaea group</taxon>
        <taxon>Methanomicrobia</taxon>
        <taxon>Methanomicrobiales</taxon>
        <taxon>Methanocalculaceae</taxon>
        <taxon>Methanocalculus</taxon>
    </lineage>
</organism>
<evidence type="ECO:0000256" key="2">
    <source>
        <dbReference type="ARBA" id="ARBA00012417"/>
    </source>
</evidence>
<evidence type="ECO:0000256" key="7">
    <source>
        <dbReference type="ARBA" id="ARBA00022932"/>
    </source>
</evidence>
<dbReference type="PIRSF" id="PIRSF005047">
    <property type="entry name" value="UCP005047_YshC"/>
    <property type="match status" value="1"/>
</dbReference>
<keyword evidence="12" id="KW-0378">Hydrolase</keyword>
<feature type="domain" description="Polymerase/histidinol phosphatase N-terminal" evidence="10">
    <location>
        <begin position="333"/>
        <end position="411"/>
    </location>
</feature>
<accession>A0ABD4TMM5</accession>
<dbReference type="Proteomes" id="UP001524383">
    <property type="component" value="Unassembled WGS sequence"/>
</dbReference>
<dbReference type="GO" id="GO:0004527">
    <property type="term" value="F:exonuclease activity"/>
    <property type="evidence" value="ECO:0007669"/>
    <property type="project" value="UniProtKB-KW"/>
</dbReference>
<dbReference type="Gene3D" id="3.20.20.140">
    <property type="entry name" value="Metal-dependent hydrolases"/>
    <property type="match status" value="1"/>
</dbReference>
<evidence type="ECO:0000259" key="10">
    <source>
        <dbReference type="SMART" id="SM00481"/>
    </source>
</evidence>
<dbReference type="SUPFAM" id="SSF81301">
    <property type="entry name" value="Nucleotidyltransferase"/>
    <property type="match status" value="1"/>
</dbReference>
<dbReference type="Pfam" id="PF14520">
    <property type="entry name" value="HHH_5"/>
    <property type="match status" value="1"/>
</dbReference>
<keyword evidence="12" id="KW-0269">Exonuclease</keyword>
<comment type="cofactor">
    <cofactor evidence="1">
        <name>Mg(2+)</name>
        <dbReference type="ChEBI" id="CHEBI:18420"/>
    </cofactor>
</comment>
<dbReference type="SMART" id="SM00481">
    <property type="entry name" value="POLIIIAc"/>
    <property type="match status" value="1"/>
</dbReference>
<dbReference type="PANTHER" id="PTHR36928:SF1">
    <property type="entry name" value="PHOSPHATASE YCDX-RELATED"/>
    <property type="match status" value="1"/>
</dbReference>
<dbReference type="InterPro" id="IPR003583">
    <property type="entry name" value="Hlx-hairpin-Hlx_DNA-bd_motif"/>
</dbReference>
<keyword evidence="12" id="KW-0540">Nuclease</keyword>
<dbReference type="Gene3D" id="1.10.150.110">
    <property type="entry name" value="DNA polymerase beta, N-terminal domain-like"/>
    <property type="match status" value="1"/>
</dbReference>
<dbReference type="InterPro" id="IPR037160">
    <property type="entry name" value="DNA_Pol_thumb_sf"/>
</dbReference>
<comment type="caution">
    <text evidence="12">The sequence shown here is derived from an EMBL/GenBank/DDBJ whole genome shotgun (WGS) entry which is preliminary data.</text>
</comment>
<feature type="domain" description="DNA-directed DNA polymerase X" evidence="11">
    <location>
        <begin position="4"/>
        <end position="309"/>
    </location>
</feature>
<dbReference type="SMART" id="SM00278">
    <property type="entry name" value="HhH1"/>
    <property type="match status" value="3"/>
</dbReference>
<dbReference type="Gene3D" id="3.30.460.10">
    <property type="entry name" value="Beta Polymerase, domain 2"/>
    <property type="match status" value="1"/>
</dbReference>
<dbReference type="InterPro" id="IPR022311">
    <property type="entry name" value="PolX-like"/>
</dbReference>
<comment type="catalytic activity">
    <reaction evidence="8">
        <text>DNA(n) + a 2'-deoxyribonucleoside 5'-triphosphate = DNA(n+1) + diphosphate</text>
        <dbReference type="Rhea" id="RHEA:22508"/>
        <dbReference type="Rhea" id="RHEA-COMP:17339"/>
        <dbReference type="Rhea" id="RHEA-COMP:17340"/>
        <dbReference type="ChEBI" id="CHEBI:33019"/>
        <dbReference type="ChEBI" id="CHEBI:61560"/>
        <dbReference type="ChEBI" id="CHEBI:173112"/>
        <dbReference type="EC" id="2.7.7.7"/>
    </reaction>
</comment>
<dbReference type="CDD" id="cd07436">
    <property type="entry name" value="PHP_PolX"/>
    <property type="match status" value="1"/>
</dbReference>
<keyword evidence="4" id="KW-0808">Transferase</keyword>
<name>A0ABD4TMM5_9EURY</name>
<keyword evidence="5" id="KW-0548">Nucleotidyltransferase</keyword>